<evidence type="ECO:0000313" key="3">
    <source>
        <dbReference type="EMBL" id="MBE9029146.1"/>
    </source>
</evidence>
<dbReference type="NCBIfam" id="TIGR02595">
    <property type="entry name" value="PEP_CTERM"/>
    <property type="match status" value="1"/>
</dbReference>
<gene>
    <name evidence="3" type="ORF">IQ266_05140</name>
</gene>
<reference evidence="3" key="1">
    <citation type="submission" date="2020-10" db="EMBL/GenBank/DDBJ databases">
        <authorList>
            <person name="Castelo-Branco R."/>
            <person name="Eusebio N."/>
            <person name="Adriana R."/>
            <person name="Vieira A."/>
            <person name="Brugerolle De Fraissinette N."/>
            <person name="Rezende De Castro R."/>
            <person name="Schneider M.P."/>
            <person name="Vasconcelos V."/>
            <person name="Leao P.N."/>
        </authorList>
    </citation>
    <scope>NUCLEOTIDE SEQUENCE</scope>
    <source>
        <strain evidence="3">LEGE 11480</strain>
    </source>
</reference>
<dbReference type="InterPro" id="IPR013424">
    <property type="entry name" value="Ice-binding_C"/>
</dbReference>
<comment type="caution">
    <text evidence="3">The sequence shown here is derived from an EMBL/GenBank/DDBJ whole genome shotgun (WGS) entry which is preliminary data.</text>
</comment>
<sequence length="268" mass="28911">MFNNKFFTSAIVAAAAVTGVLAQATSANAFDWNNNWQQPEIFSGQSQGVDHNDFQQFVQSERLAVQDSGQKQVDASNLFLKYDHDVKVSFINEGAGYRNQLAFSADGATTSTGLLFKDIACSGAQCQGDWGGNTLNLGDTVKMGTVKGGTQLDFFLRGNGLNRGDNAYTFGTKTADNADGLQHVISYTYGERYLVLGFEDLYGTGGSKQGKFNENSDRDFNDTVFIVDIGEANVRYLNGEDVPEPAAAAALIGVSGAAWMKRRKKAAN</sequence>
<proteinExistence type="predicted"/>
<feature type="chain" id="PRO_5037693544" evidence="1">
    <location>
        <begin position="30"/>
        <end position="268"/>
    </location>
</feature>
<organism evidence="3 4">
    <name type="scientific">Romeriopsis navalis LEGE 11480</name>
    <dbReference type="NCBI Taxonomy" id="2777977"/>
    <lineage>
        <taxon>Bacteria</taxon>
        <taxon>Bacillati</taxon>
        <taxon>Cyanobacteriota</taxon>
        <taxon>Cyanophyceae</taxon>
        <taxon>Leptolyngbyales</taxon>
        <taxon>Leptolyngbyaceae</taxon>
        <taxon>Romeriopsis</taxon>
        <taxon>Romeriopsis navalis</taxon>
    </lineage>
</organism>
<keyword evidence="4" id="KW-1185">Reference proteome</keyword>
<protein>
    <submittedName>
        <fullName evidence="3">DUF4114 domain-containing protein</fullName>
    </submittedName>
</protein>
<dbReference type="EMBL" id="JADEXQ010000012">
    <property type="protein sequence ID" value="MBE9029146.1"/>
    <property type="molecule type" value="Genomic_DNA"/>
</dbReference>
<evidence type="ECO:0000259" key="2">
    <source>
        <dbReference type="Pfam" id="PF13448"/>
    </source>
</evidence>
<evidence type="ECO:0000313" key="4">
    <source>
        <dbReference type="Proteomes" id="UP000625316"/>
    </source>
</evidence>
<accession>A0A928Z1B0</accession>
<evidence type="ECO:0000256" key="1">
    <source>
        <dbReference type="SAM" id="SignalP"/>
    </source>
</evidence>
<feature type="signal peptide" evidence="1">
    <location>
        <begin position="1"/>
        <end position="29"/>
    </location>
</feature>
<keyword evidence="1" id="KW-0732">Signal</keyword>
<dbReference type="RefSeq" id="WP_264323967.1">
    <property type="nucleotide sequence ID" value="NZ_JADEXQ010000012.1"/>
</dbReference>
<dbReference type="Pfam" id="PF13448">
    <property type="entry name" value="DUF4114"/>
    <property type="match status" value="1"/>
</dbReference>
<dbReference type="AlphaFoldDB" id="A0A928Z1B0"/>
<feature type="domain" description="DUF4114" evidence="2">
    <location>
        <begin position="147"/>
        <end position="228"/>
    </location>
</feature>
<dbReference type="Proteomes" id="UP000625316">
    <property type="component" value="Unassembled WGS sequence"/>
</dbReference>
<dbReference type="InterPro" id="IPR025193">
    <property type="entry name" value="DUF4114"/>
</dbReference>
<name>A0A928Z1B0_9CYAN</name>